<protein>
    <recommendedName>
        <fullName evidence="8">Chorion peroxidase</fullName>
    </recommendedName>
</protein>
<evidence type="ECO:0000256" key="4">
    <source>
        <dbReference type="ARBA" id="ARBA00023180"/>
    </source>
</evidence>
<evidence type="ECO:0008006" key="8">
    <source>
        <dbReference type="Google" id="ProtNLM"/>
    </source>
</evidence>
<feature type="non-terminal residue" evidence="6">
    <location>
        <position position="1"/>
    </location>
</feature>
<name>A0ABN8HUK2_9NEOP</name>
<keyword evidence="3" id="KW-0575">Peroxidase</keyword>
<evidence type="ECO:0000256" key="3">
    <source>
        <dbReference type="ARBA" id="ARBA00022559"/>
    </source>
</evidence>
<dbReference type="InterPro" id="IPR037120">
    <property type="entry name" value="Haem_peroxidase_sf_animal"/>
</dbReference>
<evidence type="ECO:0000256" key="2">
    <source>
        <dbReference type="ARBA" id="ARBA00022525"/>
    </source>
</evidence>
<keyword evidence="2" id="KW-0964">Secreted</keyword>
<keyword evidence="7" id="KW-1185">Reference proteome</keyword>
<dbReference type="EMBL" id="OW152824">
    <property type="protein sequence ID" value="CAH2040143.1"/>
    <property type="molecule type" value="Genomic_DNA"/>
</dbReference>
<evidence type="ECO:0000313" key="6">
    <source>
        <dbReference type="EMBL" id="CAH2040143.1"/>
    </source>
</evidence>
<feature type="signal peptide" evidence="5">
    <location>
        <begin position="1"/>
        <end position="27"/>
    </location>
</feature>
<dbReference type="Pfam" id="PF03098">
    <property type="entry name" value="An_peroxidase"/>
    <property type="match status" value="1"/>
</dbReference>
<dbReference type="PROSITE" id="PS50292">
    <property type="entry name" value="PEROXIDASE_3"/>
    <property type="match status" value="1"/>
</dbReference>
<organism evidence="6 7">
    <name type="scientific">Iphiclides podalirius</name>
    <name type="common">scarce swallowtail</name>
    <dbReference type="NCBI Taxonomy" id="110791"/>
    <lineage>
        <taxon>Eukaryota</taxon>
        <taxon>Metazoa</taxon>
        <taxon>Ecdysozoa</taxon>
        <taxon>Arthropoda</taxon>
        <taxon>Hexapoda</taxon>
        <taxon>Insecta</taxon>
        <taxon>Pterygota</taxon>
        <taxon>Neoptera</taxon>
        <taxon>Endopterygota</taxon>
        <taxon>Lepidoptera</taxon>
        <taxon>Glossata</taxon>
        <taxon>Ditrysia</taxon>
        <taxon>Papilionoidea</taxon>
        <taxon>Papilionidae</taxon>
        <taxon>Papilioninae</taxon>
        <taxon>Iphiclides</taxon>
    </lineage>
</organism>
<comment type="subcellular location">
    <subcellularLocation>
        <location evidence="1">Secreted</location>
    </subcellularLocation>
</comment>
<evidence type="ECO:0000313" key="7">
    <source>
        <dbReference type="Proteomes" id="UP000837857"/>
    </source>
</evidence>
<sequence length="735" mass="82005">MLSLKSVLHIFVYVVVVCPLLEIRCHARGKIAEELYEENGEHTHTTEPPCAVCPRGGVCVPRVQCPAHLRPGSSNPLCHLQGTDTIGVCCFTGHHHAAEADRKLRSSAISVDDVKESHQLSRKKVAEWFRVAEKLYEEYNAIVNVSSPSYGHHLSMVTYDGRVEELGRGAFLNLFATQELKSRQAIDDRELALGLTDHTDGIWAMRTSTSRLPLPSARAVSQRVLAEGSRPSRTLNMMFMQFGQFIAHDVSAGTVFTMGDGKPISCCVGEGRETMPEDRRHWACAPIEIEPNDPFYSHFRQRCMNFVRTQLTAAADCSVGYAKQMNGATHFPDLSHLYGSTADKLDSLKAPGGLLKVFNDYGRDLPPTTDRSECLSVKGAPCFDSGDNHGNQVISLTALHTIWTREHNRVARTLSRLNPNWSEDTVFQETRRILQAEFQNVIYKEWLPLLLGPRIVQLFQLLPATGYSKDYDPRVNPSVTAEFSSAAMRFGHSVVDGKVIIPNPRDGDIYEAISIPEIMFQPSRLRLMHFLDRLIIGVSMQPMQSVDPFVTEGLSRYMFRGGNPYGLDLAAINLQRGRDHGVRSYNHYRRLCGLEPFIDFKQYSPIAAQRLSSVYGTPEDVDLWIGGLLEAPVEGGVVGETFAQILADQFAKLRRGDRYFYEHGPDTNPGAFTPSQLAEIKKVSFARILCDNRDGTEFIVQSPNAFLRSDLAGNEPIPCDSPLIPSMDLSRFGEV</sequence>
<gene>
    <name evidence="6" type="ORF">IPOD504_LOCUS2315</name>
</gene>
<dbReference type="InterPro" id="IPR019791">
    <property type="entry name" value="Haem_peroxidase_animal"/>
</dbReference>
<keyword evidence="5" id="KW-0732">Signal</keyword>
<dbReference type="CDD" id="cd09823">
    <property type="entry name" value="peroxinectin_like"/>
    <property type="match status" value="1"/>
</dbReference>
<proteinExistence type="predicted"/>
<accession>A0ABN8HUK2</accession>
<keyword evidence="4" id="KW-0325">Glycoprotein</keyword>
<dbReference type="InterPro" id="IPR010255">
    <property type="entry name" value="Haem_peroxidase_sf"/>
</dbReference>
<dbReference type="PANTHER" id="PTHR11475:SF4">
    <property type="entry name" value="CHORION PEROXIDASE"/>
    <property type="match status" value="1"/>
</dbReference>
<evidence type="ECO:0000256" key="5">
    <source>
        <dbReference type="SAM" id="SignalP"/>
    </source>
</evidence>
<dbReference type="PRINTS" id="PR00457">
    <property type="entry name" value="ANPEROXIDASE"/>
</dbReference>
<dbReference type="SUPFAM" id="SSF48113">
    <property type="entry name" value="Heme-dependent peroxidases"/>
    <property type="match status" value="1"/>
</dbReference>
<dbReference type="PANTHER" id="PTHR11475">
    <property type="entry name" value="OXIDASE/PEROXIDASE"/>
    <property type="match status" value="1"/>
</dbReference>
<feature type="chain" id="PRO_5046102014" description="Chorion peroxidase" evidence="5">
    <location>
        <begin position="28"/>
        <end position="735"/>
    </location>
</feature>
<dbReference type="Gene3D" id="1.10.640.10">
    <property type="entry name" value="Haem peroxidase domain superfamily, animal type"/>
    <property type="match status" value="1"/>
</dbReference>
<reference evidence="6" key="1">
    <citation type="submission" date="2022-03" db="EMBL/GenBank/DDBJ databases">
        <authorList>
            <person name="Martin H S."/>
        </authorList>
    </citation>
    <scope>NUCLEOTIDE SEQUENCE</scope>
</reference>
<evidence type="ECO:0000256" key="1">
    <source>
        <dbReference type="ARBA" id="ARBA00004613"/>
    </source>
</evidence>
<dbReference type="Proteomes" id="UP000837857">
    <property type="component" value="Chromosome 12"/>
</dbReference>
<keyword evidence="3" id="KW-0560">Oxidoreductase</keyword>